<evidence type="ECO:0000313" key="2">
    <source>
        <dbReference type="Proteomes" id="UP000028058"/>
    </source>
</evidence>
<organism evidence="1 2">
    <name type="scientific">Streptomyces xinghaiensis</name>
    <dbReference type="NCBI Taxonomy" id="1038928"/>
    <lineage>
        <taxon>Bacteria</taxon>
        <taxon>Bacillati</taxon>
        <taxon>Actinomycetota</taxon>
        <taxon>Actinomycetes</taxon>
        <taxon>Kitasatosporales</taxon>
        <taxon>Streptomycetaceae</taxon>
        <taxon>Streptomyces</taxon>
    </lineage>
</organism>
<sequence length="392" mass="43112">MKIGPAQRTHDGDTTEIAVEVTSEAKPTGDRLWYRVERRHEPMLTDTMDPFLLAALFVAMRTGESLHAAGGVTATLLENLEEFQSAWLQWRPERYTRVEITADEELPDRPGPDDRSALQTFSGGADSAYTTIRHVSGAAGRGSLRLTGAVMVHGFDIPLEERGSYETLRDRSAPLLAGQGIELLPVTTNFRQLWHSDLSHWEDAFGTGMTSVLTLFSGRFRHGLIASSEPYGSLLLPWGSNPVTDWMMSGGRLRVHHDATGVDRNDKVAGLARLWPEGADNLRVCWQGEKKDRNCCRCEKCIRTILNFKVSGAAVPASFPLEVTPGHIRSLRGLSEAHINPLRQILTAAHARGTEEDWVAALADCVAANEDELARGVSYEGGFPLLATDTSR</sequence>
<dbReference type="EMBL" id="JNAD02000004">
    <property type="protein sequence ID" value="RKM96675.1"/>
    <property type="molecule type" value="Genomic_DNA"/>
</dbReference>
<gene>
    <name evidence="1" type="ORF">SFRA_011660</name>
</gene>
<reference evidence="1 2" key="1">
    <citation type="journal article" date="2014" name="Genome Announc.">
        <title>Draft Genome Sequence of Streptomyces fradiae ATCC 19609, a Strain Highly Sensitive to Antibiotics.</title>
        <authorList>
            <person name="Bekker O.B."/>
            <person name="Klimina K.M."/>
            <person name="Vatlin A.A."/>
            <person name="Zakharevich N.V."/>
            <person name="Kasianov A.S."/>
            <person name="Danilenko V.N."/>
        </authorList>
    </citation>
    <scope>NUCLEOTIDE SEQUENCE [LARGE SCALE GENOMIC DNA]</scope>
    <source>
        <strain evidence="1 2">ATCC 19609</strain>
    </source>
</reference>
<protein>
    <submittedName>
        <fullName evidence="1">Uncharacterized protein</fullName>
    </submittedName>
</protein>
<dbReference type="AlphaFoldDB" id="A0A3R7EUT5"/>
<comment type="caution">
    <text evidence="1">The sequence shown here is derived from an EMBL/GenBank/DDBJ whole genome shotgun (WGS) entry which is preliminary data.</text>
</comment>
<dbReference type="RefSeq" id="WP_050364611.1">
    <property type="nucleotide sequence ID" value="NZ_CP134822.1"/>
</dbReference>
<name>A0A3R7EUT5_9ACTN</name>
<keyword evidence="2" id="KW-1185">Reference proteome</keyword>
<dbReference type="Proteomes" id="UP000028058">
    <property type="component" value="Unassembled WGS sequence"/>
</dbReference>
<proteinExistence type="predicted"/>
<evidence type="ECO:0000313" key="1">
    <source>
        <dbReference type="EMBL" id="RKM96675.1"/>
    </source>
</evidence>
<accession>A0A3R7EUT5</accession>
<dbReference type="OrthoDB" id="5413327at2"/>